<dbReference type="AlphaFoldDB" id="A0A1M7NDE5"/>
<accession>A0A1M7NDE5</accession>
<reference evidence="2 3" key="1">
    <citation type="submission" date="2016-11" db="EMBL/GenBank/DDBJ databases">
        <authorList>
            <person name="Jaros S."/>
            <person name="Januszkiewicz K."/>
            <person name="Wedrychowicz H."/>
        </authorList>
    </citation>
    <scope>NUCLEOTIDE SEQUENCE [LARGE SCALE GENOMIC DNA]</scope>
    <source>
        <strain evidence="2 3">DSM 46144</strain>
    </source>
</reference>
<keyword evidence="3" id="KW-1185">Reference proteome</keyword>
<feature type="region of interest" description="Disordered" evidence="1">
    <location>
        <begin position="144"/>
        <end position="164"/>
    </location>
</feature>
<proteinExistence type="predicted"/>
<sequence length="164" mass="17484">MATAKTETKKTGNTVEATGDVKFALPDAKRGLYAYVGVADYAVEQIRALPRYQGAVVEVLRSQVKDLQTQARELPQTLRTSLTGLSGKVNETYVDLSGRVTGTYTEFADRGEKLVSGIRKDPATTAAVDQAKTAKTQVKAARTSVKKAASEAETATEKAGDKIG</sequence>
<protein>
    <submittedName>
        <fullName evidence="2">Uncharacterized protein</fullName>
    </submittedName>
</protein>
<evidence type="ECO:0000256" key="1">
    <source>
        <dbReference type="SAM" id="MobiDB-lite"/>
    </source>
</evidence>
<name>A0A1M7NDE5_9ACTN</name>
<feature type="compositionally biased region" description="Basic and acidic residues" evidence="1">
    <location>
        <begin position="155"/>
        <end position="164"/>
    </location>
</feature>
<gene>
    <name evidence="2" type="ORF">SAMN05443668_102555</name>
</gene>
<dbReference type="EMBL" id="FRCS01000002">
    <property type="protein sequence ID" value="SHN01636.1"/>
    <property type="molecule type" value="Genomic_DNA"/>
</dbReference>
<evidence type="ECO:0000313" key="3">
    <source>
        <dbReference type="Proteomes" id="UP000184440"/>
    </source>
</evidence>
<dbReference type="RefSeq" id="WP_073254426.1">
    <property type="nucleotide sequence ID" value="NZ_FRCS01000002.1"/>
</dbReference>
<organism evidence="2 3">
    <name type="scientific">Cryptosporangium aurantiacum</name>
    <dbReference type="NCBI Taxonomy" id="134849"/>
    <lineage>
        <taxon>Bacteria</taxon>
        <taxon>Bacillati</taxon>
        <taxon>Actinomycetota</taxon>
        <taxon>Actinomycetes</taxon>
        <taxon>Cryptosporangiales</taxon>
        <taxon>Cryptosporangiaceae</taxon>
        <taxon>Cryptosporangium</taxon>
    </lineage>
</organism>
<dbReference type="OrthoDB" id="3215027at2"/>
<evidence type="ECO:0000313" key="2">
    <source>
        <dbReference type="EMBL" id="SHN01636.1"/>
    </source>
</evidence>
<dbReference type="Proteomes" id="UP000184440">
    <property type="component" value="Unassembled WGS sequence"/>
</dbReference>